<reference evidence="1" key="1">
    <citation type="submission" date="2018-02" db="EMBL/GenBank/DDBJ databases">
        <title>Rhizophora mucronata_Transcriptome.</title>
        <authorList>
            <person name="Meera S.P."/>
            <person name="Sreeshan A."/>
            <person name="Augustine A."/>
        </authorList>
    </citation>
    <scope>NUCLEOTIDE SEQUENCE</scope>
    <source>
        <tissue evidence="1">Leaf</tissue>
    </source>
</reference>
<sequence>MFWFLAALCSFLHPLGLLHLIELMMTMPSSLL</sequence>
<proteinExistence type="predicted"/>
<protein>
    <submittedName>
        <fullName evidence="1">Uncharacterized protein</fullName>
    </submittedName>
</protein>
<organism evidence="1">
    <name type="scientific">Rhizophora mucronata</name>
    <name type="common">Asiatic mangrove</name>
    <dbReference type="NCBI Taxonomy" id="61149"/>
    <lineage>
        <taxon>Eukaryota</taxon>
        <taxon>Viridiplantae</taxon>
        <taxon>Streptophyta</taxon>
        <taxon>Embryophyta</taxon>
        <taxon>Tracheophyta</taxon>
        <taxon>Spermatophyta</taxon>
        <taxon>Magnoliopsida</taxon>
        <taxon>eudicotyledons</taxon>
        <taxon>Gunneridae</taxon>
        <taxon>Pentapetalae</taxon>
        <taxon>rosids</taxon>
        <taxon>fabids</taxon>
        <taxon>Malpighiales</taxon>
        <taxon>Rhizophoraceae</taxon>
        <taxon>Rhizophora</taxon>
    </lineage>
</organism>
<dbReference type="AlphaFoldDB" id="A0A2P2PNU7"/>
<accession>A0A2P2PNU7</accession>
<evidence type="ECO:0000313" key="1">
    <source>
        <dbReference type="EMBL" id="MBX56279.1"/>
    </source>
</evidence>
<dbReference type="EMBL" id="GGEC01075795">
    <property type="protein sequence ID" value="MBX56279.1"/>
    <property type="molecule type" value="Transcribed_RNA"/>
</dbReference>
<name>A0A2P2PNU7_RHIMU</name>